<gene>
    <name evidence="10" type="ORF">RS030_132024</name>
</gene>
<evidence type="ECO:0000256" key="1">
    <source>
        <dbReference type="ARBA" id="ARBA00005446"/>
    </source>
</evidence>
<dbReference type="SMART" id="SM00490">
    <property type="entry name" value="HELICc"/>
    <property type="match status" value="1"/>
</dbReference>
<dbReference type="GO" id="GO:0000724">
    <property type="term" value="P:double-strand break repair via homologous recombination"/>
    <property type="evidence" value="ECO:0007669"/>
    <property type="project" value="TreeGrafter"/>
</dbReference>
<dbReference type="PROSITE" id="PS51194">
    <property type="entry name" value="HELICASE_CTER"/>
    <property type="match status" value="1"/>
</dbReference>
<keyword evidence="2" id="KW-0547">Nucleotide-binding</keyword>
<dbReference type="Pfam" id="PF00271">
    <property type="entry name" value="Helicase_C"/>
    <property type="match status" value="1"/>
</dbReference>
<organism evidence="10 11">
    <name type="scientific">Cryptosporidium xiaoi</name>
    <dbReference type="NCBI Taxonomy" id="659607"/>
    <lineage>
        <taxon>Eukaryota</taxon>
        <taxon>Sar</taxon>
        <taxon>Alveolata</taxon>
        <taxon>Apicomplexa</taxon>
        <taxon>Conoidasida</taxon>
        <taxon>Coccidia</taxon>
        <taxon>Eucoccidiorida</taxon>
        <taxon>Eimeriorina</taxon>
        <taxon>Cryptosporidiidae</taxon>
        <taxon>Cryptosporidium</taxon>
    </lineage>
</organism>
<evidence type="ECO:0000256" key="4">
    <source>
        <dbReference type="ARBA" id="ARBA00022806"/>
    </source>
</evidence>
<keyword evidence="3" id="KW-0378">Hydrolase</keyword>
<dbReference type="PROSITE" id="PS51192">
    <property type="entry name" value="HELICASE_ATP_BIND_1"/>
    <property type="match status" value="1"/>
</dbReference>
<dbReference type="GO" id="GO:0005524">
    <property type="term" value="F:ATP binding"/>
    <property type="evidence" value="ECO:0007669"/>
    <property type="project" value="UniProtKB-KW"/>
</dbReference>
<dbReference type="GO" id="GO:0016787">
    <property type="term" value="F:hydrolase activity"/>
    <property type="evidence" value="ECO:0007669"/>
    <property type="project" value="UniProtKB-KW"/>
</dbReference>
<evidence type="ECO:0000256" key="2">
    <source>
        <dbReference type="ARBA" id="ARBA00022741"/>
    </source>
</evidence>
<dbReference type="InterPro" id="IPR004589">
    <property type="entry name" value="DNA_helicase_ATP-dep_RecQ"/>
</dbReference>
<evidence type="ECO:0000259" key="9">
    <source>
        <dbReference type="PROSITE" id="PS51194"/>
    </source>
</evidence>
<keyword evidence="11" id="KW-1185">Reference proteome</keyword>
<evidence type="ECO:0000259" key="8">
    <source>
        <dbReference type="PROSITE" id="PS51192"/>
    </source>
</evidence>
<dbReference type="SUPFAM" id="SSF52540">
    <property type="entry name" value="P-loop containing nucleoside triphosphate hydrolases"/>
    <property type="match status" value="1"/>
</dbReference>
<dbReference type="Pfam" id="PF00270">
    <property type="entry name" value="DEAD"/>
    <property type="match status" value="1"/>
</dbReference>
<evidence type="ECO:0000313" key="11">
    <source>
        <dbReference type="Proteomes" id="UP001311799"/>
    </source>
</evidence>
<dbReference type="GO" id="GO:0043138">
    <property type="term" value="F:3'-5' DNA helicase activity"/>
    <property type="evidence" value="ECO:0007669"/>
    <property type="project" value="UniProtKB-EC"/>
</dbReference>
<dbReference type="PANTHER" id="PTHR13710">
    <property type="entry name" value="DNA HELICASE RECQ FAMILY MEMBER"/>
    <property type="match status" value="1"/>
</dbReference>
<dbReference type="GO" id="GO:0009378">
    <property type="term" value="F:four-way junction helicase activity"/>
    <property type="evidence" value="ECO:0007669"/>
    <property type="project" value="TreeGrafter"/>
</dbReference>
<dbReference type="InterPro" id="IPR027417">
    <property type="entry name" value="P-loop_NTPase"/>
</dbReference>
<comment type="catalytic activity">
    <reaction evidence="6">
        <text>Couples ATP hydrolysis with the unwinding of duplex DNA by translocating in the 3'-5' direction.</text>
        <dbReference type="EC" id="5.6.2.4"/>
    </reaction>
</comment>
<proteinExistence type="inferred from homology"/>
<evidence type="ECO:0000256" key="6">
    <source>
        <dbReference type="ARBA" id="ARBA00034617"/>
    </source>
</evidence>
<dbReference type="GO" id="GO:0005737">
    <property type="term" value="C:cytoplasm"/>
    <property type="evidence" value="ECO:0007669"/>
    <property type="project" value="TreeGrafter"/>
</dbReference>
<dbReference type="PANTHER" id="PTHR13710:SF155">
    <property type="entry name" value="ATP-DEPENDENT DNA HELICASE Q-LIKE 3"/>
    <property type="match status" value="1"/>
</dbReference>
<dbReference type="Proteomes" id="UP001311799">
    <property type="component" value="Unassembled WGS sequence"/>
</dbReference>
<dbReference type="EC" id="5.6.2.4" evidence="7"/>
<dbReference type="CDD" id="cd17920">
    <property type="entry name" value="DEXHc_RecQ"/>
    <property type="match status" value="1"/>
</dbReference>
<comment type="similarity">
    <text evidence="1">Belongs to the helicase family. RecQ subfamily.</text>
</comment>
<reference evidence="10 11" key="1">
    <citation type="submission" date="2023-10" db="EMBL/GenBank/DDBJ databases">
        <title>Comparative genomics analysis reveals potential genetic determinants of host preference in Cryptosporidium xiaoi.</title>
        <authorList>
            <person name="Xiao L."/>
            <person name="Li J."/>
        </authorList>
    </citation>
    <scope>NUCLEOTIDE SEQUENCE [LARGE SCALE GENOMIC DNA]</scope>
    <source>
        <strain evidence="10 11">52996</strain>
    </source>
</reference>
<dbReference type="AlphaFoldDB" id="A0AAV9Y1R3"/>
<dbReference type="InterPro" id="IPR014001">
    <property type="entry name" value="Helicase_ATP-bd"/>
</dbReference>
<dbReference type="Gene3D" id="3.40.50.300">
    <property type="entry name" value="P-loop containing nucleotide triphosphate hydrolases"/>
    <property type="match status" value="2"/>
</dbReference>
<keyword evidence="5" id="KW-0067">ATP-binding</keyword>
<dbReference type="GO" id="GO:0005694">
    <property type="term" value="C:chromosome"/>
    <property type="evidence" value="ECO:0007669"/>
    <property type="project" value="TreeGrafter"/>
</dbReference>
<sequence>MIDTIKKIKKVGNKDNGKWVQSSLKNFVHESGENKNKVNENEDYYNSEDERMAKIKEIEENIRMEKIEEFNLNELFEKYRLKICKIREKSKNNTQDIIAYRDEIVNALKWCLNEIRIPGYRVGQEEVIHKLVCDRKDVVLILPTGGGKSLTYQLPSLLREYQKKVKEIPPLSKGMVIVVVSPLIALIEDQINSLKKWGIKSNGLSMAIVQKNDGNISTNKALEELYVDLSRKTPQNGIIYITPESFGTEKVLNCLYNLYLNNNLFCFAIDEAHCISEWGHDFRVAYRRLGNIKSMFSDIPILACTATASPKVQKDILNVLKLVDPYISINSFNRPNIHYTVYNIDNNDYLSSLSQEEIILNSVLYMNEYFSKLNKGNEFNSASKNENRKVCNKIMGIVYVNKRKSSEILSKYLNDNGVTSKCYHAGLSLKLRTEIQNDWLNDKIQVLVGTIAFGMGVHKSNVRFVIHSSIPDSIDSYYQQSGRAGRDSEYSRAMLFYSKKDIQTLNCIKRKSLQYLYLKSEEKANQSYEKYQNNLNSVIEFAKCNNRLEDTNYYENIDCNNENNNKTQNPINYQLNLNKYGECRRKHLLGYFGEKYYTDKNKSDYNCCDVCDSKYNKERLEYSFINYISINNVVNNKYENNSYYNNKTNNQFDYKYEYDNYNNNNNNENKSYHNNFTTAKSIIIKKNSPNSKFVSALTFNDKLKKQGISYFDRLKILEEEENKMGINENSQNDGIDNSSAGIFKAIKNSMGKKRPLI</sequence>
<evidence type="ECO:0000256" key="7">
    <source>
        <dbReference type="ARBA" id="ARBA00034808"/>
    </source>
</evidence>
<dbReference type="EMBL" id="JAWDEY010000004">
    <property type="protein sequence ID" value="KAK6590789.1"/>
    <property type="molecule type" value="Genomic_DNA"/>
</dbReference>
<name>A0AAV9Y1R3_9CRYT</name>
<comment type="caution">
    <text evidence="10">The sequence shown here is derived from an EMBL/GenBank/DDBJ whole genome shotgun (WGS) entry which is preliminary data.</text>
</comment>
<keyword evidence="4 10" id="KW-0347">Helicase</keyword>
<feature type="domain" description="Helicase ATP-binding" evidence="8">
    <location>
        <begin position="129"/>
        <end position="326"/>
    </location>
</feature>
<feature type="domain" description="Helicase C-terminal" evidence="9">
    <location>
        <begin position="386"/>
        <end position="536"/>
    </location>
</feature>
<evidence type="ECO:0000256" key="3">
    <source>
        <dbReference type="ARBA" id="ARBA00022801"/>
    </source>
</evidence>
<evidence type="ECO:0000256" key="5">
    <source>
        <dbReference type="ARBA" id="ARBA00022840"/>
    </source>
</evidence>
<dbReference type="InterPro" id="IPR001650">
    <property type="entry name" value="Helicase_C-like"/>
</dbReference>
<dbReference type="NCBIfam" id="TIGR00614">
    <property type="entry name" value="recQ_fam"/>
    <property type="match status" value="1"/>
</dbReference>
<dbReference type="SMART" id="SM00487">
    <property type="entry name" value="DEXDc"/>
    <property type="match status" value="1"/>
</dbReference>
<evidence type="ECO:0000313" key="10">
    <source>
        <dbReference type="EMBL" id="KAK6590789.1"/>
    </source>
</evidence>
<accession>A0AAV9Y1R3</accession>
<dbReference type="InterPro" id="IPR011545">
    <property type="entry name" value="DEAD/DEAH_box_helicase_dom"/>
</dbReference>
<dbReference type="GO" id="GO:0003676">
    <property type="term" value="F:nucleic acid binding"/>
    <property type="evidence" value="ECO:0007669"/>
    <property type="project" value="InterPro"/>
</dbReference>
<protein>
    <recommendedName>
        <fullName evidence="7">DNA 3'-5' helicase</fullName>
        <ecNumber evidence="7">5.6.2.4</ecNumber>
    </recommendedName>
</protein>